<dbReference type="InterPro" id="IPR006059">
    <property type="entry name" value="SBP"/>
</dbReference>
<protein>
    <submittedName>
        <fullName evidence="4">ABC transporter, solute-binding protein</fullName>
    </submittedName>
</protein>
<accession>A0ABN0NXD3</accession>
<evidence type="ECO:0000313" key="4">
    <source>
        <dbReference type="EMBL" id="ERJ92111.1"/>
    </source>
</evidence>
<dbReference type="PANTHER" id="PTHR43649:SF12">
    <property type="entry name" value="DIACETYLCHITOBIOSE BINDING PROTEIN DASA"/>
    <property type="match status" value="1"/>
</dbReference>
<dbReference type="Proteomes" id="UP000016649">
    <property type="component" value="Unassembled WGS sequence"/>
</dbReference>
<proteinExistence type="inferred from homology"/>
<dbReference type="Gene3D" id="3.40.190.10">
    <property type="entry name" value="Periplasmic binding protein-like II"/>
    <property type="match status" value="1"/>
</dbReference>
<keyword evidence="5" id="KW-1185">Reference proteome</keyword>
<evidence type="ECO:0000313" key="5">
    <source>
        <dbReference type="Proteomes" id="UP000016649"/>
    </source>
</evidence>
<evidence type="ECO:0000256" key="1">
    <source>
        <dbReference type="ARBA" id="ARBA00004418"/>
    </source>
</evidence>
<dbReference type="Pfam" id="PF01547">
    <property type="entry name" value="SBP_bac_1"/>
    <property type="match status" value="1"/>
</dbReference>
<name>A0ABN0NXD3_TRELE</name>
<gene>
    <name evidence="4" type="ORF">HMPREF9193_01772</name>
</gene>
<organism evidence="4 5">
    <name type="scientific">Treponema lecithinolyticum ATCC 700332</name>
    <dbReference type="NCBI Taxonomy" id="1321815"/>
    <lineage>
        <taxon>Bacteria</taxon>
        <taxon>Pseudomonadati</taxon>
        <taxon>Spirochaetota</taxon>
        <taxon>Spirochaetia</taxon>
        <taxon>Spirochaetales</taxon>
        <taxon>Treponemataceae</taxon>
        <taxon>Treponema</taxon>
    </lineage>
</organism>
<evidence type="ECO:0000256" key="2">
    <source>
        <dbReference type="ARBA" id="ARBA00008520"/>
    </source>
</evidence>
<feature type="signal peptide" evidence="3">
    <location>
        <begin position="1"/>
        <end position="22"/>
    </location>
</feature>
<sequence length="429" mass="48798">MSKNLKTYFICMFAACAVLTFANGKGENVAGDGPVKIKYYTWTDAVHKPLVDAFNASQNEIFVEAEYVPSADYEVKIMTLLSGKAEIDAYMQKRQADMFPHWANGFIEPLDAYFKKTGLSKEAVETYPQAVTVDGKIIAVPWRGTSAFTYYNKKVFERAGVPTPDTYVKEGTWMWEKFAEVSEKLAKSGAIGSSIYFWASCIFYRSAQYEQDIITRDGKIQLDNSVLDYLKMRKDLEAKKAMWPLIDMKVTKTHYSKQFYDGNLGMLLIGEWFPGQMITGKNDKLLKNFNWEDYGITRLPCNVSTYHTWGIPTFNHVVSYSKKKEAAFRFIQWMSGPEARKVAASYGVLPAVVDDNVKSILAKNIPDAQSLKYFLEPRIIYPSNFSKYGSRAEMLLDSIQEEYLLGKIPDSELNAKIKKGLEEIIKTTD</sequence>
<dbReference type="SUPFAM" id="SSF53850">
    <property type="entry name" value="Periplasmic binding protein-like II"/>
    <property type="match status" value="1"/>
</dbReference>
<dbReference type="EMBL" id="AWVH01000039">
    <property type="protein sequence ID" value="ERJ92111.1"/>
    <property type="molecule type" value="Genomic_DNA"/>
</dbReference>
<evidence type="ECO:0000256" key="3">
    <source>
        <dbReference type="SAM" id="SignalP"/>
    </source>
</evidence>
<comment type="subcellular location">
    <subcellularLocation>
        <location evidence="1">Periplasm</location>
    </subcellularLocation>
</comment>
<dbReference type="PANTHER" id="PTHR43649">
    <property type="entry name" value="ARABINOSE-BINDING PROTEIN-RELATED"/>
    <property type="match status" value="1"/>
</dbReference>
<comment type="similarity">
    <text evidence="2">Belongs to the bacterial solute-binding protein 1 family.</text>
</comment>
<comment type="caution">
    <text evidence="4">The sequence shown here is derived from an EMBL/GenBank/DDBJ whole genome shotgun (WGS) entry which is preliminary data.</text>
</comment>
<feature type="chain" id="PRO_5047204702" evidence="3">
    <location>
        <begin position="23"/>
        <end position="429"/>
    </location>
</feature>
<reference evidence="4 5" key="1">
    <citation type="submission" date="2013-08" db="EMBL/GenBank/DDBJ databases">
        <authorList>
            <person name="Weinstock G."/>
            <person name="Sodergren E."/>
            <person name="Wylie T."/>
            <person name="Fulton L."/>
            <person name="Fulton R."/>
            <person name="Fronick C."/>
            <person name="O'Laughlin M."/>
            <person name="Godfrey J."/>
            <person name="Miner T."/>
            <person name="Herter B."/>
            <person name="Appelbaum E."/>
            <person name="Cordes M."/>
            <person name="Lek S."/>
            <person name="Wollam A."/>
            <person name="Pepin K.H."/>
            <person name="Palsikar V.B."/>
            <person name="Mitreva M."/>
            <person name="Wilson R.K."/>
        </authorList>
    </citation>
    <scope>NUCLEOTIDE SEQUENCE [LARGE SCALE GENOMIC DNA]</scope>
    <source>
        <strain evidence="4 5">ATCC 700332</strain>
    </source>
</reference>
<keyword evidence="3" id="KW-0732">Signal</keyword>
<dbReference type="InterPro" id="IPR050490">
    <property type="entry name" value="Bact_solute-bd_prot1"/>
</dbReference>
<dbReference type="RefSeq" id="WP_021687970.1">
    <property type="nucleotide sequence ID" value="NZ_KI260569.1"/>
</dbReference>